<dbReference type="PANTHER" id="PTHR30519">
    <property type="entry name" value="5-METHYLTETRAHYDROPTEROYLTRIGLUTAMATE--HOMOCYSTEINE METHYLTRANSFERASE"/>
    <property type="match status" value="1"/>
</dbReference>
<feature type="domain" description="Cobalamin-independent methionine synthase MetE N-terminal" evidence="1">
    <location>
        <begin position="3"/>
        <end position="290"/>
    </location>
</feature>
<evidence type="ECO:0000313" key="3">
    <source>
        <dbReference type="Proteomes" id="UP001225134"/>
    </source>
</evidence>
<dbReference type="EMBL" id="JASSPP010000006">
    <property type="protein sequence ID" value="MDK9580789.1"/>
    <property type="molecule type" value="Genomic_DNA"/>
</dbReference>
<keyword evidence="3" id="KW-1185">Reference proteome</keyword>
<gene>
    <name evidence="2" type="ORF">QQA45_04570</name>
</gene>
<dbReference type="Pfam" id="PF08267">
    <property type="entry name" value="Meth_synt_1"/>
    <property type="match status" value="1"/>
</dbReference>
<dbReference type="SUPFAM" id="SSF51726">
    <property type="entry name" value="UROD/MetE-like"/>
    <property type="match status" value="1"/>
</dbReference>
<accession>A0ABT7HJT2</accession>
<comment type="caution">
    <text evidence="2">The sequence shown here is derived from an EMBL/GenBank/DDBJ whole genome shotgun (WGS) entry which is preliminary data.</text>
</comment>
<evidence type="ECO:0000259" key="1">
    <source>
        <dbReference type="Pfam" id="PF08267"/>
    </source>
</evidence>
<dbReference type="Proteomes" id="UP001225134">
    <property type="component" value="Unassembled WGS sequence"/>
</dbReference>
<dbReference type="Gene3D" id="3.20.20.210">
    <property type="match status" value="1"/>
</dbReference>
<dbReference type="InterPro" id="IPR013215">
    <property type="entry name" value="Cbl-indep_Met_Synth_N"/>
</dbReference>
<dbReference type="InterPro" id="IPR038071">
    <property type="entry name" value="UROD/MetE-like_sf"/>
</dbReference>
<sequence length="388" mass="45937">MKTAIVAYPSIGENREIKFLVERYKRKEITSFELEKESMKVYANQLEYQKESGVTYISINDFSYYDKVLDTAILFNIIPKKYLEKYEDKYELYFALADELAMKKWFNTNYHYIVPKYDASVELKLNMSKIKKELSLATELGIKAKVNILGIFTLLDCMGEKYIQGLIDKYIELIEELKKLNVSLIQIEEPIFVCKEIENIDQVYSEILKNKDEAKVLLQTYFSDICLNIEQIKNMNIDALGLDFVNGEQNYFLLNKLNKFQIHMGLIDSQTVFKTNKNEVYSKIKYIQKYCERVVLSTTASLKYIPYSIKNEKNEKFKNLAFAKEKVKELVEISKMQGLGSNFEPKKEKLKNTKINFKMKRKRTKKFNFFYCWFFSSKSRIKGYKKRI</sequence>
<organism evidence="2 3">
    <name type="scientific">Sneathia sanguinegens</name>
    <dbReference type="NCBI Taxonomy" id="40543"/>
    <lineage>
        <taxon>Bacteria</taxon>
        <taxon>Fusobacteriati</taxon>
        <taxon>Fusobacteriota</taxon>
        <taxon>Fusobacteriia</taxon>
        <taxon>Fusobacteriales</taxon>
        <taxon>Leptotrichiaceae</taxon>
        <taxon>Sneathia</taxon>
    </lineage>
</organism>
<name>A0ABT7HJT2_9FUSO</name>
<dbReference type="RefSeq" id="WP_285153042.1">
    <property type="nucleotide sequence ID" value="NZ_JASSPP010000006.1"/>
</dbReference>
<evidence type="ECO:0000313" key="2">
    <source>
        <dbReference type="EMBL" id="MDK9580789.1"/>
    </source>
</evidence>
<reference evidence="2 3" key="1">
    <citation type="submission" date="2023-06" db="EMBL/GenBank/DDBJ databases">
        <title>Antibody response to the Sneathia vaginalis cytopathogenic toxin A during pregnancy.</title>
        <authorList>
            <person name="Mccoy Z.T."/>
            <person name="Serrano M.G."/>
            <person name="Spaine K."/>
            <person name="Edwards D.J."/>
            <person name="Buck G.A."/>
            <person name="Jefferson K."/>
        </authorList>
    </citation>
    <scope>NUCLEOTIDE SEQUENCE [LARGE SCALE GENOMIC DNA]</scope>
    <source>
        <strain evidence="2 3">CCUG 42621</strain>
    </source>
</reference>
<protein>
    <recommendedName>
        <fullName evidence="1">Cobalamin-independent methionine synthase MetE N-terminal domain-containing protein</fullName>
    </recommendedName>
</protein>
<proteinExistence type="predicted"/>